<accession>A0A0A8YSZ7</accession>
<reference evidence="1" key="2">
    <citation type="journal article" date="2015" name="Data Brief">
        <title>Shoot transcriptome of the giant reed, Arundo donax.</title>
        <authorList>
            <person name="Barrero R.A."/>
            <person name="Guerrero F.D."/>
            <person name="Moolhuijzen P."/>
            <person name="Goolsby J.A."/>
            <person name="Tidwell J."/>
            <person name="Bellgard S.E."/>
            <person name="Bellgard M.I."/>
        </authorList>
    </citation>
    <scope>NUCLEOTIDE SEQUENCE</scope>
    <source>
        <tissue evidence="1">Shoot tissue taken approximately 20 cm above the soil surface</tissue>
    </source>
</reference>
<dbReference type="EMBL" id="GBRH01270195">
    <property type="protein sequence ID" value="JAD27700.1"/>
    <property type="molecule type" value="Transcribed_RNA"/>
</dbReference>
<protein>
    <submittedName>
        <fullName evidence="1">Uncharacterized protein</fullName>
    </submittedName>
</protein>
<organism evidence="1">
    <name type="scientific">Arundo donax</name>
    <name type="common">Giant reed</name>
    <name type="synonym">Donax arundinaceus</name>
    <dbReference type="NCBI Taxonomy" id="35708"/>
    <lineage>
        <taxon>Eukaryota</taxon>
        <taxon>Viridiplantae</taxon>
        <taxon>Streptophyta</taxon>
        <taxon>Embryophyta</taxon>
        <taxon>Tracheophyta</taxon>
        <taxon>Spermatophyta</taxon>
        <taxon>Magnoliopsida</taxon>
        <taxon>Liliopsida</taxon>
        <taxon>Poales</taxon>
        <taxon>Poaceae</taxon>
        <taxon>PACMAD clade</taxon>
        <taxon>Arundinoideae</taxon>
        <taxon>Arundineae</taxon>
        <taxon>Arundo</taxon>
    </lineage>
</organism>
<name>A0A0A8YSZ7_ARUDO</name>
<proteinExistence type="predicted"/>
<evidence type="ECO:0000313" key="1">
    <source>
        <dbReference type="EMBL" id="JAD27700.1"/>
    </source>
</evidence>
<sequence>MLVPRTKQPLSNPICSNPYLLLIIIRINRVHVIKR</sequence>
<reference evidence="1" key="1">
    <citation type="submission" date="2014-09" db="EMBL/GenBank/DDBJ databases">
        <authorList>
            <person name="Magalhaes I.L.F."/>
            <person name="Oliveira U."/>
            <person name="Santos F.R."/>
            <person name="Vidigal T.H.D.A."/>
            <person name="Brescovit A.D."/>
            <person name="Santos A.J."/>
        </authorList>
    </citation>
    <scope>NUCLEOTIDE SEQUENCE</scope>
    <source>
        <tissue evidence="1">Shoot tissue taken approximately 20 cm above the soil surface</tissue>
    </source>
</reference>
<dbReference type="AlphaFoldDB" id="A0A0A8YSZ7"/>